<gene>
    <name evidence="3" type="ORF">EAH88_02140</name>
</gene>
<dbReference type="InterPro" id="IPR011499">
    <property type="entry name" value="Lipid_A_biosynth_N"/>
</dbReference>
<keyword evidence="1" id="KW-1133">Transmembrane helix</keyword>
<organism evidence="3 4">
    <name type="scientific">Rhodanobacter glycinis</name>
    <dbReference type="NCBI Taxonomy" id="582702"/>
    <lineage>
        <taxon>Bacteria</taxon>
        <taxon>Pseudomonadati</taxon>
        <taxon>Pseudomonadota</taxon>
        <taxon>Gammaproteobacteria</taxon>
        <taxon>Lysobacterales</taxon>
        <taxon>Rhodanobacteraceae</taxon>
        <taxon>Rhodanobacter</taxon>
    </lineage>
</organism>
<feature type="transmembrane region" description="Helical" evidence="1">
    <location>
        <begin position="24"/>
        <end position="43"/>
    </location>
</feature>
<feature type="transmembrane region" description="Helical" evidence="1">
    <location>
        <begin position="55"/>
        <end position="74"/>
    </location>
</feature>
<evidence type="ECO:0000259" key="2">
    <source>
        <dbReference type="SMART" id="SM01259"/>
    </source>
</evidence>
<sequence>MSGSTGFLEPILGGVLPWLYVESAFWTGIGLIGNGLFGSRFFIQWLHSERSKQLVVPPLFWHLSFWGSILQLLYGLHIDKLPIILGYVFLPIIYARNLHFLRHSKAKAANVGAGA</sequence>
<feature type="transmembrane region" description="Helical" evidence="1">
    <location>
        <begin position="80"/>
        <end position="98"/>
    </location>
</feature>
<dbReference type="Pfam" id="PF07578">
    <property type="entry name" value="LAB_N"/>
    <property type="match status" value="1"/>
</dbReference>
<protein>
    <recommendedName>
        <fullName evidence="2">Lipid A biosynthesis N-terminal domain-containing protein</fullName>
    </recommendedName>
</protein>
<dbReference type="Proteomes" id="UP000319486">
    <property type="component" value="Unassembled WGS sequence"/>
</dbReference>
<dbReference type="RefSeq" id="WP_140648582.1">
    <property type="nucleotide sequence ID" value="NZ_RCZO01000001.1"/>
</dbReference>
<dbReference type="SMART" id="SM01259">
    <property type="entry name" value="LAB_N"/>
    <property type="match status" value="1"/>
</dbReference>
<reference evidence="3 4" key="1">
    <citation type="journal article" date="2019" name="Environ. Microbiol.">
        <title>Species interactions and distinct microbial communities in high Arctic permafrost affected cryosols are associated with the CH4 and CO2 gas fluxes.</title>
        <authorList>
            <person name="Altshuler I."/>
            <person name="Hamel J."/>
            <person name="Turney S."/>
            <person name="Magnuson E."/>
            <person name="Levesque R."/>
            <person name="Greer C."/>
            <person name="Whyte L.G."/>
        </authorList>
    </citation>
    <scope>NUCLEOTIDE SEQUENCE [LARGE SCALE GENOMIC DNA]</scope>
    <source>
        <strain evidence="3 4">S13Y</strain>
    </source>
</reference>
<dbReference type="EMBL" id="RCZO01000001">
    <property type="protein sequence ID" value="TPG11359.1"/>
    <property type="molecule type" value="Genomic_DNA"/>
</dbReference>
<accession>A0A502CH54</accession>
<name>A0A502CH54_9GAMM</name>
<dbReference type="GO" id="GO:0008915">
    <property type="term" value="F:lipid-A-disaccharide synthase activity"/>
    <property type="evidence" value="ECO:0007669"/>
    <property type="project" value="InterPro"/>
</dbReference>
<dbReference type="AlphaFoldDB" id="A0A502CH54"/>
<dbReference type="GO" id="GO:0016020">
    <property type="term" value="C:membrane"/>
    <property type="evidence" value="ECO:0007669"/>
    <property type="project" value="GOC"/>
</dbReference>
<keyword evidence="4" id="KW-1185">Reference proteome</keyword>
<evidence type="ECO:0000313" key="3">
    <source>
        <dbReference type="EMBL" id="TPG11359.1"/>
    </source>
</evidence>
<feature type="domain" description="Lipid A biosynthesis N-terminal" evidence="2">
    <location>
        <begin position="29"/>
        <end position="100"/>
    </location>
</feature>
<proteinExistence type="predicted"/>
<dbReference type="GO" id="GO:0009245">
    <property type="term" value="P:lipid A biosynthetic process"/>
    <property type="evidence" value="ECO:0007669"/>
    <property type="project" value="InterPro"/>
</dbReference>
<evidence type="ECO:0000256" key="1">
    <source>
        <dbReference type="SAM" id="Phobius"/>
    </source>
</evidence>
<keyword evidence="1" id="KW-0472">Membrane</keyword>
<evidence type="ECO:0000313" key="4">
    <source>
        <dbReference type="Proteomes" id="UP000319486"/>
    </source>
</evidence>
<comment type="caution">
    <text evidence="3">The sequence shown here is derived from an EMBL/GenBank/DDBJ whole genome shotgun (WGS) entry which is preliminary data.</text>
</comment>
<keyword evidence="1" id="KW-0812">Transmembrane</keyword>